<dbReference type="AlphaFoldDB" id="K0PK62"/>
<reference evidence="2 3" key="1">
    <citation type="journal article" date="2013" name="Genome Announc.">
        <title>Draft Genome Sequence of Rhizobium mesoamericanum STM3625, a Nitrogen-Fixing Symbiont of Mimosa pudica Isolated in French Guiana (South America).</title>
        <authorList>
            <person name="Moulin L."/>
            <person name="Mornico D."/>
            <person name="Melkonian R."/>
            <person name="Klonowska A."/>
        </authorList>
    </citation>
    <scope>NUCLEOTIDE SEQUENCE [LARGE SCALE GENOMIC DNA]</scope>
    <source>
        <strain evidence="2 3">STM3625</strain>
    </source>
</reference>
<protein>
    <submittedName>
        <fullName evidence="2">Uncharacterized protein</fullName>
    </submittedName>
</protein>
<evidence type="ECO:0000256" key="1">
    <source>
        <dbReference type="SAM" id="MobiDB-lite"/>
    </source>
</evidence>
<proteinExistence type="predicted"/>
<dbReference type="EMBL" id="CANI01000027">
    <property type="protein sequence ID" value="CCM76881.1"/>
    <property type="molecule type" value="Genomic_DNA"/>
</dbReference>
<name>K0PK62_9HYPH</name>
<dbReference type="RefSeq" id="WP_007534590.1">
    <property type="nucleotide sequence ID" value="NZ_HF536772.1"/>
</dbReference>
<dbReference type="Proteomes" id="UP000009319">
    <property type="component" value="Unassembled WGS sequence"/>
</dbReference>
<comment type="caution">
    <text evidence="2">The sequence shown here is derived from an EMBL/GenBank/DDBJ whole genome shotgun (WGS) entry which is preliminary data.</text>
</comment>
<feature type="region of interest" description="Disordered" evidence="1">
    <location>
        <begin position="61"/>
        <end position="85"/>
    </location>
</feature>
<dbReference type="HOGENOM" id="CLU_201914_0_0_5"/>
<sequence length="85" mass="9469">MDNSTEPDPSTWRTDLELRLLELIGRYVDVGVKQQEIINAIAATVERLRREPDHVGDRAAAASLRDVVDEPSNDWPAAQTDGADR</sequence>
<organism evidence="2 3">
    <name type="scientific">Rhizobium mesoamericanum STM3625</name>
    <dbReference type="NCBI Taxonomy" id="1211777"/>
    <lineage>
        <taxon>Bacteria</taxon>
        <taxon>Pseudomonadati</taxon>
        <taxon>Pseudomonadota</taxon>
        <taxon>Alphaproteobacteria</taxon>
        <taxon>Hyphomicrobiales</taxon>
        <taxon>Rhizobiaceae</taxon>
        <taxon>Rhizobium/Agrobacterium group</taxon>
        <taxon>Rhizobium</taxon>
    </lineage>
</organism>
<evidence type="ECO:0000313" key="2">
    <source>
        <dbReference type="EMBL" id="CCM76881.1"/>
    </source>
</evidence>
<gene>
    <name evidence="2" type="ORF">BN77_3920</name>
</gene>
<evidence type="ECO:0000313" key="3">
    <source>
        <dbReference type="Proteomes" id="UP000009319"/>
    </source>
</evidence>
<accession>K0PK62</accession>
<keyword evidence="3" id="KW-1185">Reference proteome</keyword>